<dbReference type="SUPFAM" id="SSF47413">
    <property type="entry name" value="lambda repressor-like DNA-binding domains"/>
    <property type="match status" value="1"/>
</dbReference>
<feature type="domain" description="HTH cro/C1-type" evidence="1">
    <location>
        <begin position="67"/>
        <end position="121"/>
    </location>
</feature>
<dbReference type="Pfam" id="PF01381">
    <property type="entry name" value="HTH_3"/>
    <property type="match status" value="1"/>
</dbReference>
<dbReference type="InterPro" id="IPR001387">
    <property type="entry name" value="Cro/C1-type_HTH"/>
</dbReference>
<dbReference type="GO" id="GO:0003677">
    <property type="term" value="F:DNA binding"/>
    <property type="evidence" value="ECO:0007669"/>
    <property type="project" value="InterPro"/>
</dbReference>
<dbReference type="PROSITE" id="PS50943">
    <property type="entry name" value="HTH_CROC1"/>
    <property type="match status" value="1"/>
</dbReference>
<dbReference type="EMBL" id="LO017727">
    <property type="protein sequence ID" value="CRH06064.1"/>
    <property type="molecule type" value="Genomic_DNA"/>
</dbReference>
<name>A0A1S7LIU3_MAGMO</name>
<dbReference type="CDD" id="cd00093">
    <property type="entry name" value="HTH_XRE"/>
    <property type="match status" value="1"/>
</dbReference>
<accession>A0A1S7LIU3</accession>
<protein>
    <submittedName>
        <fullName evidence="2">Transcriptional regulator</fullName>
    </submittedName>
</protein>
<evidence type="ECO:0000259" key="1">
    <source>
        <dbReference type="PROSITE" id="PS50943"/>
    </source>
</evidence>
<dbReference type="AlphaFoldDB" id="A0A1S7LIU3"/>
<dbReference type="SMART" id="SM00530">
    <property type="entry name" value="HTH_XRE"/>
    <property type="match status" value="1"/>
</dbReference>
<evidence type="ECO:0000313" key="2">
    <source>
        <dbReference type="EMBL" id="CRH06064.1"/>
    </source>
</evidence>
<proteinExistence type="predicted"/>
<organism evidence="2">
    <name type="scientific">Magnetococcus massalia (strain MO-1)</name>
    <dbReference type="NCBI Taxonomy" id="451514"/>
    <lineage>
        <taxon>Bacteria</taxon>
        <taxon>Pseudomonadati</taxon>
        <taxon>Pseudomonadota</taxon>
        <taxon>Magnetococcia</taxon>
        <taxon>Magnetococcales</taxon>
        <taxon>Magnetococcaceae</taxon>
        <taxon>Magnetococcus</taxon>
    </lineage>
</organism>
<sequence length="122" mass="13801">MGHHLNITIDGVDYVAIPKNEYQSTTHDTDTMDVVHFDRVKELLASGEEELMPAEYANRILEGESPLRVWREYRGMTLQALADRVEVSRGYISEIENAHKDGSVRVMKAIADTLSVQLDDIV</sequence>
<reference evidence="2" key="1">
    <citation type="submission" date="2015-04" db="EMBL/GenBank/DDBJ databases">
        <authorList>
            <person name="Syromyatnikov M.Y."/>
            <person name="Popov V.N."/>
        </authorList>
    </citation>
    <scope>NUCLEOTIDE SEQUENCE</scope>
    <source>
        <strain evidence="2">MO-1</strain>
    </source>
</reference>
<gene>
    <name evidence="2" type="ORF">MAGMO_1889</name>
</gene>
<dbReference type="Gene3D" id="1.10.260.40">
    <property type="entry name" value="lambda repressor-like DNA-binding domains"/>
    <property type="match status" value="1"/>
</dbReference>
<dbReference type="InterPro" id="IPR010982">
    <property type="entry name" value="Lambda_DNA-bd_dom_sf"/>
</dbReference>